<dbReference type="InterPro" id="IPR045545">
    <property type="entry name" value="PHYIP/PHIPL_C"/>
</dbReference>
<comment type="similarity">
    <text evidence="1">Belongs to the PHYHIP family.</text>
</comment>
<dbReference type="Proteomes" id="UP000018467">
    <property type="component" value="Unassembled WGS sequence"/>
</dbReference>
<comment type="subunit">
    <text evidence="4">Interacts with PHYH and ADGRB1.</text>
</comment>
<reference evidence="9" key="1">
    <citation type="submission" date="2013-03" db="EMBL/GenBank/DDBJ databases">
        <authorList>
            <person name="Jeffery W."/>
            <person name="Warren W."/>
            <person name="Wilson R.K."/>
        </authorList>
    </citation>
    <scope>NUCLEOTIDE SEQUENCE</scope>
    <source>
        <strain evidence="9">female</strain>
    </source>
</reference>
<dbReference type="InterPro" id="IPR003961">
    <property type="entry name" value="FN3_dom"/>
</dbReference>
<sequence length="389" mass="43366">MLSFPIRLAECGLGEGDALPMALDHMVQHLVSSSRPQLQFYPPLRGNPLWKKTVLAMGEAEVLSTPHNIQISDVTCDSFRVAWEMTPEDTARVTHYFIDLSRKEGGEQNRFKHRDVPTKLVAKAVPLPMAVRGHWFLSPRTDYCVAVQTAIRQPDGDYQVSEWSQVVEFCTGDYAMDHLQQLFDKAQGAAGRMLQFSVFYRNQHPEYFHFVRTECGGVMPLSLKDNSGSHGSPINGKLGGVFLSCNTEFDTGLPPKDSPYGPLRFHISAGHLLNPNTHLYFADFYCMYTAYHYVVLVLAPAGSEGDRFCSGRMPLLDITANPFLIYVPGPEPTFRHASDVILEVLYTEPLALDQGTLQQISGHHQLMSLSTANAKKDPSCKVCNISVGR</sequence>
<dbReference type="SUPFAM" id="SSF49265">
    <property type="entry name" value="Fibronectin type III"/>
    <property type="match status" value="1"/>
</dbReference>
<comment type="function">
    <text evidence="3">Its interaction with PHYH suggests a role in the development of the central system.</text>
</comment>
<protein>
    <recommendedName>
        <fullName evidence="5">Phytanoyl-CoA hydroxylase-interacting protein</fullName>
    </recommendedName>
    <alternativeName>
        <fullName evidence="6">Phytanoyl-CoA hydroxylase-associated protein 1</fullName>
    </alternativeName>
</protein>
<dbReference type="InterPro" id="IPR013783">
    <property type="entry name" value="Ig-like_fold"/>
</dbReference>
<evidence type="ECO:0000313" key="8">
    <source>
        <dbReference type="Ensembl" id="ENSAMXP00000049381.1"/>
    </source>
</evidence>
<dbReference type="PANTHER" id="PTHR15698:SF9">
    <property type="entry name" value="PHYTANOYL-COA HYDROXYLASE-INTERACTING PROTEIN"/>
    <property type="match status" value="1"/>
</dbReference>
<keyword evidence="9" id="KW-1185">Reference proteome</keyword>
<dbReference type="PANTHER" id="PTHR15698">
    <property type="entry name" value="PROTEIN CBG15099"/>
    <property type="match status" value="1"/>
</dbReference>
<name>A0A3B1K5X8_ASTMX</name>
<organism evidence="8 9">
    <name type="scientific">Astyanax mexicanus</name>
    <name type="common">Blind cave fish</name>
    <name type="synonym">Astyanax fasciatus mexicanus</name>
    <dbReference type="NCBI Taxonomy" id="7994"/>
    <lineage>
        <taxon>Eukaryota</taxon>
        <taxon>Metazoa</taxon>
        <taxon>Chordata</taxon>
        <taxon>Craniata</taxon>
        <taxon>Vertebrata</taxon>
        <taxon>Euteleostomi</taxon>
        <taxon>Actinopterygii</taxon>
        <taxon>Neopterygii</taxon>
        <taxon>Teleostei</taxon>
        <taxon>Ostariophysi</taxon>
        <taxon>Characiformes</taxon>
        <taxon>Characoidei</taxon>
        <taxon>Acestrorhamphidae</taxon>
        <taxon>Acestrorhamphinae</taxon>
        <taxon>Astyanax</taxon>
    </lineage>
</organism>
<evidence type="ECO:0000256" key="3">
    <source>
        <dbReference type="ARBA" id="ARBA00037425"/>
    </source>
</evidence>
<reference evidence="9" key="2">
    <citation type="journal article" date="2014" name="Nat. Commun.">
        <title>The cavefish genome reveals candidate genes for eye loss.</title>
        <authorList>
            <person name="McGaugh S.E."/>
            <person name="Gross J.B."/>
            <person name="Aken B."/>
            <person name="Blin M."/>
            <person name="Borowsky R."/>
            <person name="Chalopin D."/>
            <person name="Hinaux H."/>
            <person name="Jeffery W.R."/>
            <person name="Keene A."/>
            <person name="Ma L."/>
            <person name="Minx P."/>
            <person name="Murphy D."/>
            <person name="O'Quin K.E."/>
            <person name="Retaux S."/>
            <person name="Rohner N."/>
            <person name="Searle S.M."/>
            <person name="Stahl B.A."/>
            <person name="Tabin C."/>
            <person name="Volff J.N."/>
            <person name="Yoshizawa M."/>
            <person name="Warren W.C."/>
        </authorList>
    </citation>
    <scope>NUCLEOTIDE SEQUENCE [LARGE SCALE GENOMIC DNA]</scope>
    <source>
        <strain evidence="9">female</strain>
    </source>
</reference>
<reference evidence="8" key="4">
    <citation type="submission" date="2025-09" db="UniProtKB">
        <authorList>
            <consortium name="Ensembl"/>
        </authorList>
    </citation>
    <scope>IDENTIFICATION</scope>
</reference>
<reference evidence="8" key="3">
    <citation type="submission" date="2025-08" db="UniProtKB">
        <authorList>
            <consortium name="Ensembl"/>
        </authorList>
    </citation>
    <scope>IDENTIFICATION</scope>
</reference>
<dbReference type="GO" id="GO:0005737">
    <property type="term" value="C:cytoplasm"/>
    <property type="evidence" value="ECO:0007669"/>
    <property type="project" value="TreeGrafter"/>
</dbReference>
<evidence type="ECO:0000256" key="6">
    <source>
        <dbReference type="ARBA" id="ARBA00042332"/>
    </source>
</evidence>
<accession>A0A3B1K5X8</accession>
<keyword evidence="2" id="KW-0325">Glycoprotein</keyword>
<dbReference type="Bgee" id="ENSAMXG00000033441">
    <property type="expression patterns" value="Expressed in camera-type eye and 12 other cell types or tissues"/>
</dbReference>
<dbReference type="InterPro" id="IPR036116">
    <property type="entry name" value="FN3_sf"/>
</dbReference>
<evidence type="ECO:0000256" key="4">
    <source>
        <dbReference type="ARBA" id="ARBA00038647"/>
    </source>
</evidence>
<evidence type="ECO:0000256" key="2">
    <source>
        <dbReference type="ARBA" id="ARBA00023180"/>
    </source>
</evidence>
<dbReference type="InParanoid" id="A0A3B1K5X8"/>
<proteinExistence type="inferred from homology"/>
<dbReference type="AlphaFoldDB" id="A0A3B1K5X8"/>
<feature type="domain" description="Fibronectin type-III" evidence="7">
    <location>
        <begin position="65"/>
        <end position="174"/>
    </location>
</feature>
<evidence type="ECO:0000256" key="1">
    <source>
        <dbReference type="ARBA" id="ARBA00007962"/>
    </source>
</evidence>
<evidence type="ECO:0000313" key="9">
    <source>
        <dbReference type="Proteomes" id="UP000018467"/>
    </source>
</evidence>
<dbReference type="Gene3D" id="2.60.40.10">
    <property type="entry name" value="Immunoglobulins"/>
    <property type="match status" value="1"/>
</dbReference>
<dbReference type="Ensembl" id="ENSAMXT00000043185.1">
    <property type="protein sequence ID" value="ENSAMXP00000049381.1"/>
    <property type="gene ID" value="ENSAMXG00000033441.1"/>
</dbReference>
<dbReference type="FunCoup" id="A0A3B1K5X8">
    <property type="interactions" value="1"/>
</dbReference>
<dbReference type="OrthoDB" id="6101761at2759"/>
<dbReference type="Pfam" id="PF19281">
    <property type="entry name" value="PHYHIP_C"/>
    <property type="match status" value="1"/>
</dbReference>
<dbReference type="PROSITE" id="PS50853">
    <property type="entry name" value="FN3"/>
    <property type="match status" value="1"/>
</dbReference>
<evidence type="ECO:0000256" key="5">
    <source>
        <dbReference type="ARBA" id="ARBA00039176"/>
    </source>
</evidence>
<evidence type="ECO:0000259" key="7">
    <source>
        <dbReference type="PROSITE" id="PS50853"/>
    </source>
</evidence>
<dbReference type="InterPro" id="IPR042868">
    <property type="entry name" value="PHYHIP/PHYHIPL"/>
</dbReference>
<dbReference type="STRING" id="7994.ENSAMXP00000049381"/>
<dbReference type="CDD" id="cd00063">
    <property type="entry name" value="FN3"/>
    <property type="match status" value="1"/>
</dbReference>
<dbReference type="GeneTree" id="ENSGT00390000014563"/>